<dbReference type="AlphaFoldDB" id="A0A388KAJ2"/>
<reference evidence="3 4" key="1">
    <citation type="journal article" date="2018" name="Cell">
        <title>The Chara Genome: Secondary Complexity and Implications for Plant Terrestrialization.</title>
        <authorList>
            <person name="Nishiyama T."/>
            <person name="Sakayama H."/>
            <person name="Vries J.D."/>
            <person name="Buschmann H."/>
            <person name="Saint-Marcoux D."/>
            <person name="Ullrich K.K."/>
            <person name="Haas F.B."/>
            <person name="Vanderstraeten L."/>
            <person name="Becker D."/>
            <person name="Lang D."/>
            <person name="Vosolsobe S."/>
            <person name="Rombauts S."/>
            <person name="Wilhelmsson P.K.I."/>
            <person name="Janitza P."/>
            <person name="Kern R."/>
            <person name="Heyl A."/>
            <person name="Rumpler F."/>
            <person name="Villalobos L.I.A.C."/>
            <person name="Clay J.M."/>
            <person name="Skokan R."/>
            <person name="Toyoda A."/>
            <person name="Suzuki Y."/>
            <person name="Kagoshima H."/>
            <person name="Schijlen E."/>
            <person name="Tajeshwar N."/>
            <person name="Catarino B."/>
            <person name="Hetherington A.J."/>
            <person name="Saltykova A."/>
            <person name="Bonnot C."/>
            <person name="Breuninger H."/>
            <person name="Symeonidi A."/>
            <person name="Radhakrishnan G.V."/>
            <person name="Van Nieuwerburgh F."/>
            <person name="Deforce D."/>
            <person name="Chang C."/>
            <person name="Karol K.G."/>
            <person name="Hedrich R."/>
            <person name="Ulvskov P."/>
            <person name="Glockner G."/>
            <person name="Delwiche C.F."/>
            <person name="Petrasek J."/>
            <person name="Van de Peer Y."/>
            <person name="Friml J."/>
            <person name="Beilby M."/>
            <person name="Dolan L."/>
            <person name="Kohara Y."/>
            <person name="Sugano S."/>
            <person name="Fujiyama A."/>
            <person name="Delaux P.-M."/>
            <person name="Quint M."/>
            <person name="TheiBen G."/>
            <person name="Hagemann M."/>
            <person name="Harholt J."/>
            <person name="Dunand C."/>
            <person name="Zachgo S."/>
            <person name="Langdale J."/>
            <person name="Maumus F."/>
            <person name="Straeten D.V.D."/>
            <person name="Gould S.B."/>
            <person name="Rensing S.A."/>
        </authorList>
    </citation>
    <scope>NUCLEOTIDE SEQUENCE [LARGE SCALE GENOMIC DNA]</scope>
    <source>
        <strain evidence="3 4">S276</strain>
    </source>
</reference>
<feature type="region of interest" description="Disordered" evidence="1">
    <location>
        <begin position="148"/>
        <end position="175"/>
    </location>
</feature>
<keyword evidence="4" id="KW-1185">Reference proteome</keyword>
<accession>A0A388KAJ2</accession>
<comment type="caution">
    <text evidence="3">The sequence shown here is derived from an EMBL/GenBank/DDBJ whole genome shotgun (WGS) entry which is preliminary data.</text>
</comment>
<gene>
    <name evidence="3" type="ORF">CBR_g74651</name>
</gene>
<evidence type="ECO:0000256" key="2">
    <source>
        <dbReference type="SAM" id="SignalP"/>
    </source>
</evidence>
<name>A0A388KAJ2_CHABU</name>
<feature type="signal peptide" evidence="2">
    <location>
        <begin position="1"/>
        <end position="32"/>
    </location>
</feature>
<sequence length="175" mass="18381">MARSGLSSFSMAMSAMSSVLLVLYLSPIFAIAAFDNAGGRVGDTRCPKDLSFTLPPVRMACRDGPEVPACCESMQLTAMAVMKWTNGNPICAAEFLDALVYIGGVPEASIALCLDVGEDTVNLNVNHRELQELFYAAAGTTVLSSSMMGSQAAPSSMSPPRRSAGPPASRNSPRL</sequence>
<proteinExistence type="predicted"/>
<keyword evidence="2" id="KW-0732">Signal</keyword>
<dbReference type="Proteomes" id="UP000265515">
    <property type="component" value="Unassembled WGS sequence"/>
</dbReference>
<feature type="chain" id="PRO_5017282639" description="Bifunctional inhibitor/plant lipid transfer protein/seed storage helical domain-containing protein" evidence="2">
    <location>
        <begin position="33"/>
        <end position="175"/>
    </location>
</feature>
<evidence type="ECO:0000313" key="3">
    <source>
        <dbReference type="EMBL" id="GBG66963.1"/>
    </source>
</evidence>
<evidence type="ECO:0000313" key="4">
    <source>
        <dbReference type="Proteomes" id="UP000265515"/>
    </source>
</evidence>
<dbReference type="EMBL" id="BFEA01000081">
    <property type="protein sequence ID" value="GBG66963.1"/>
    <property type="molecule type" value="Genomic_DNA"/>
</dbReference>
<dbReference type="Gramene" id="GBG66963">
    <property type="protein sequence ID" value="GBG66963"/>
    <property type="gene ID" value="CBR_g74651"/>
</dbReference>
<protein>
    <recommendedName>
        <fullName evidence="5">Bifunctional inhibitor/plant lipid transfer protein/seed storage helical domain-containing protein</fullName>
    </recommendedName>
</protein>
<organism evidence="3 4">
    <name type="scientific">Chara braunii</name>
    <name type="common">Braun's stonewort</name>
    <dbReference type="NCBI Taxonomy" id="69332"/>
    <lineage>
        <taxon>Eukaryota</taxon>
        <taxon>Viridiplantae</taxon>
        <taxon>Streptophyta</taxon>
        <taxon>Charophyceae</taxon>
        <taxon>Charales</taxon>
        <taxon>Characeae</taxon>
        <taxon>Chara</taxon>
    </lineage>
</organism>
<evidence type="ECO:0000256" key="1">
    <source>
        <dbReference type="SAM" id="MobiDB-lite"/>
    </source>
</evidence>
<evidence type="ECO:0008006" key="5">
    <source>
        <dbReference type="Google" id="ProtNLM"/>
    </source>
</evidence>